<dbReference type="GO" id="GO:0003714">
    <property type="term" value="F:transcription corepressor activity"/>
    <property type="evidence" value="ECO:0007669"/>
    <property type="project" value="TreeGrafter"/>
</dbReference>
<organism evidence="3 4">
    <name type="scientific">Salinomyces thailandicus</name>
    <dbReference type="NCBI Taxonomy" id="706561"/>
    <lineage>
        <taxon>Eukaryota</taxon>
        <taxon>Fungi</taxon>
        <taxon>Dikarya</taxon>
        <taxon>Ascomycota</taxon>
        <taxon>Pezizomycotina</taxon>
        <taxon>Dothideomycetes</taxon>
        <taxon>Dothideomycetidae</taxon>
        <taxon>Mycosphaerellales</taxon>
        <taxon>Teratosphaeriaceae</taxon>
        <taxon>Salinomyces</taxon>
    </lineage>
</organism>
<dbReference type="InterPro" id="IPR024325">
    <property type="entry name" value="DUF3835"/>
</dbReference>
<feature type="compositionally biased region" description="Basic and acidic residues" evidence="1">
    <location>
        <begin position="444"/>
        <end position="457"/>
    </location>
</feature>
<keyword evidence="4" id="KW-1185">Reference proteome</keyword>
<evidence type="ECO:0000259" key="2">
    <source>
        <dbReference type="Pfam" id="PF12927"/>
    </source>
</evidence>
<sequence length="707" mass="77577">MDLLRIEQQRQALEANLQQLRQSLKYWQTFEAEYEGLKEEINESQPLLDLGRLCETYDGQLVNHSVIRELAGLDKDTPRTGPQVIRDVERRQEYVRKNIETIQRRFFDAEAKLEEFDFAAMRDGGPGGGVGGLPLTEIHEELDEEGNVISASLSQPEAAQAKLVESLRKAGLTQGDLEVEEGSEEKEQVPLKPAITNSSVPNTPGPIAMPSKRHSVSIGELSGTAGEAIEGGNPALERPQIRKKSVSFTVDTKEAPEMVRLDSEDGKKSVSFNDKIAVAPAAPLPDSRSVQFSPQVEEIPAQPLGPPSPALPAAAKESTSMRSDAQKDLRASFKPGDIVKTLGDDDQVVTEEVVLPDNEDDEDAQTRREMLDYHLNEVGHVVAQMDLDGTDDYNDDDFADEDDETSSHFTGSSYPGDEDTPYTSGLSDDDEDEDEYGRTQGKVVTDDYRKRMLEMQERLIGNLGPAPQGTEGSEVDAEIDPSDARRLVVRNKRSSMSSENSDDGEKKASGKKRVSFAEALDVAEESGSLPPSKALKPLDEKNEMVAPVADTIAEKAVTAPQAAPGAAAAKPAHTSRFKKTRTPATQPTTATPPNPHMSIHEHEPTNFDSPTGPANRTLAETLIERPSASPHTTTKPPSFDDEDPIASRRQLAAEYYRRRNEMIRQQGGFSKSPREEEEEESLGELMEDRGDGKVRRVSRFRAARIGG</sequence>
<feature type="region of interest" description="Disordered" evidence="1">
    <location>
        <begin position="386"/>
        <end position="541"/>
    </location>
</feature>
<dbReference type="OrthoDB" id="21413at2759"/>
<feature type="domain" description="DUF3835" evidence="2">
    <location>
        <begin position="618"/>
        <end position="705"/>
    </location>
</feature>
<feature type="region of interest" description="Disordered" evidence="1">
    <location>
        <begin position="663"/>
        <end position="693"/>
    </location>
</feature>
<gene>
    <name evidence="3" type="ORF">B0A50_08819</name>
</gene>
<dbReference type="EMBL" id="NAJL01000115">
    <property type="protein sequence ID" value="TKA21658.1"/>
    <property type="molecule type" value="Genomic_DNA"/>
</dbReference>
<dbReference type="Pfam" id="PF12927">
    <property type="entry name" value="DUF3835"/>
    <property type="match status" value="1"/>
</dbReference>
<dbReference type="Proteomes" id="UP000308549">
    <property type="component" value="Unassembled WGS sequence"/>
</dbReference>
<dbReference type="GO" id="GO:0000122">
    <property type="term" value="P:negative regulation of transcription by RNA polymerase II"/>
    <property type="evidence" value="ECO:0007669"/>
    <property type="project" value="TreeGrafter"/>
</dbReference>
<comment type="caution">
    <text evidence="3">The sequence shown here is derived from an EMBL/GenBank/DDBJ whole genome shotgun (WGS) entry which is preliminary data.</text>
</comment>
<dbReference type="PANTHER" id="PTHR15111:SF0">
    <property type="entry name" value="UNCONVENTIONAL PREFOLDIN RPB5 INTERACTOR 1"/>
    <property type="match status" value="1"/>
</dbReference>
<dbReference type="GO" id="GO:0019212">
    <property type="term" value="F:phosphatase inhibitor activity"/>
    <property type="evidence" value="ECO:0007669"/>
    <property type="project" value="TreeGrafter"/>
</dbReference>
<feature type="region of interest" description="Disordered" evidence="1">
    <location>
        <begin position="299"/>
        <end position="371"/>
    </location>
</feature>
<proteinExistence type="predicted"/>
<feature type="compositionally biased region" description="Acidic residues" evidence="1">
    <location>
        <begin position="388"/>
        <end position="404"/>
    </location>
</feature>
<dbReference type="InterPro" id="IPR039553">
    <property type="entry name" value="Prefoldin-like"/>
</dbReference>
<dbReference type="PANTHER" id="PTHR15111">
    <property type="entry name" value="RNA POLYMERASE II SUBUNIT 5-MEDIATING PROTEIN NNX3"/>
    <property type="match status" value="1"/>
</dbReference>
<evidence type="ECO:0000256" key="1">
    <source>
        <dbReference type="SAM" id="MobiDB-lite"/>
    </source>
</evidence>
<name>A0A4U0TIN4_9PEZI</name>
<evidence type="ECO:0000313" key="4">
    <source>
        <dbReference type="Proteomes" id="UP000308549"/>
    </source>
</evidence>
<dbReference type="InterPro" id="IPR052255">
    <property type="entry name" value="RNA_pol_II_subunit5-mediator"/>
</dbReference>
<dbReference type="AlphaFoldDB" id="A0A4U0TIN4"/>
<feature type="region of interest" description="Disordered" evidence="1">
    <location>
        <begin position="556"/>
        <end position="648"/>
    </location>
</feature>
<feature type="compositionally biased region" description="Low complexity" evidence="1">
    <location>
        <begin position="556"/>
        <end position="572"/>
    </location>
</feature>
<dbReference type="Pfam" id="PF13758">
    <property type="entry name" value="Prefoldin_3"/>
    <property type="match status" value="1"/>
</dbReference>
<accession>A0A4U0TIN4</accession>
<protein>
    <recommendedName>
        <fullName evidence="2">DUF3835 domain-containing protein</fullName>
    </recommendedName>
</protein>
<reference evidence="3 4" key="1">
    <citation type="submission" date="2017-03" db="EMBL/GenBank/DDBJ databases">
        <title>Genomes of endolithic fungi from Antarctica.</title>
        <authorList>
            <person name="Coleine C."/>
            <person name="Masonjones S."/>
            <person name="Stajich J.E."/>
        </authorList>
    </citation>
    <scope>NUCLEOTIDE SEQUENCE [LARGE SCALE GENOMIC DNA]</scope>
    <source>
        <strain evidence="3 4">CCFEE 6315</strain>
    </source>
</reference>
<evidence type="ECO:0000313" key="3">
    <source>
        <dbReference type="EMBL" id="TKA21658.1"/>
    </source>
</evidence>
<dbReference type="GO" id="GO:0003682">
    <property type="term" value="F:chromatin binding"/>
    <property type="evidence" value="ECO:0007669"/>
    <property type="project" value="TreeGrafter"/>
</dbReference>
<dbReference type="SUPFAM" id="SSF46579">
    <property type="entry name" value="Prefoldin"/>
    <property type="match status" value="1"/>
</dbReference>